<gene>
    <name evidence="3" type="ORF">BKA16_000466</name>
</gene>
<dbReference type="Pfam" id="PF20568">
    <property type="entry name" value="DUF6777"/>
    <property type="match status" value="1"/>
</dbReference>
<feature type="region of interest" description="Disordered" evidence="1">
    <location>
        <begin position="237"/>
        <end position="272"/>
    </location>
</feature>
<dbReference type="EMBL" id="JACIFP010000001">
    <property type="protein sequence ID" value="MBB4133914.1"/>
    <property type="molecule type" value="Genomic_DNA"/>
</dbReference>
<organism evidence="3 4">
    <name type="scientific">Gordonia humi</name>
    <dbReference type="NCBI Taxonomy" id="686429"/>
    <lineage>
        <taxon>Bacteria</taxon>
        <taxon>Bacillati</taxon>
        <taxon>Actinomycetota</taxon>
        <taxon>Actinomycetes</taxon>
        <taxon>Mycobacteriales</taxon>
        <taxon>Gordoniaceae</taxon>
        <taxon>Gordonia</taxon>
    </lineage>
</organism>
<comment type="caution">
    <text evidence="3">The sequence shown here is derived from an EMBL/GenBank/DDBJ whole genome shotgun (WGS) entry which is preliminary data.</text>
</comment>
<dbReference type="Proteomes" id="UP000551501">
    <property type="component" value="Unassembled WGS sequence"/>
</dbReference>
<evidence type="ECO:0000313" key="3">
    <source>
        <dbReference type="EMBL" id="MBB4133914.1"/>
    </source>
</evidence>
<keyword evidence="4" id="KW-1185">Reference proteome</keyword>
<feature type="compositionally biased region" description="Low complexity" evidence="1">
    <location>
        <begin position="435"/>
        <end position="448"/>
    </location>
</feature>
<feature type="compositionally biased region" description="Low complexity" evidence="1">
    <location>
        <begin position="417"/>
        <end position="428"/>
    </location>
</feature>
<feature type="region of interest" description="Disordered" evidence="1">
    <location>
        <begin position="287"/>
        <end position="336"/>
    </location>
</feature>
<feature type="region of interest" description="Disordered" evidence="1">
    <location>
        <begin position="13"/>
        <end position="56"/>
    </location>
</feature>
<dbReference type="InterPro" id="IPR046704">
    <property type="entry name" value="DUF6777"/>
</dbReference>
<proteinExistence type="predicted"/>
<feature type="compositionally biased region" description="Polar residues" evidence="1">
    <location>
        <begin position="31"/>
        <end position="41"/>
    </location>
</feature>
<feature type="region of interest" description="Disordered" evidence="1">
    <location>
        <begin position="417"/>
        <end position="463"/>
    </location>
</feature>
<sequence>MYRSAKGEPLIPALALRSSDDPGPDPFTRPVQLTNRQVSSDSARRGGSELGVRAVSGTEPGLYGTTGSAACDTAALGNSLVNDPAAGNAWASVFGIRRIDIPWYLNTLTPVVLTADTWVTNHAYRSGVASPFQSVLQAGTAVYVDAAGVPRAVCTCGNPLLPPAAAPVGGYRVVGHPWPTYRTTNVQRVSYTVNNTTNNTTVVPSTPAGLTELQVRNIVTDMIEALRVGDLLENLGPAPADQHLPDPFTSNVAPSFTGDAAAENGLRDGSPEAAPAVLSAARDNNGVPAVEEQAGEQQSAVDPSSTASASSESTEASESSAAPTPTDFGSSTGDAIGSLTFSDDGHDVTCTLPPTFSSSQVVATCDDGGAREFAAADLMESAVTQIVAASADRVWTVSTVAGQTLTVTSASWQTLVPETTQETTTAPETTDETAPETTAPDTTAAETASGTPETTDSPSAEAE</sequence>
<feature type="compositionally biased region" description="Polar residues" evidence="1">
    <location>
        <begin position="449"/>
        <end position="463"/>
    </location>
</feature>
<dbReference type="AlphaFoldDB" id="A0A840EUA1"/>
<name>A0A840EUA1_9ACTN</name>
<dbReference type="RefSeq" id="WP_183369073.1">
    <property type="nucleotide sequence ID" value="NZ_BAABHL010000021.1"/>
</dbReference>
<reference evidence="3 4" key="1">
    <citation type="submission" date="2020-08" db="EMBL/GenBank/DDBJ databases">
        <title>Sequencing the genomes of 1000 actinobacteria strains.</title>
        <authorList>
            <person name="Klenk H.-P."/>
        </authorList>
    </citation>
    <scope>NUCLEOTIDE SEQUENCE [LARGE SCALE GENOMIC DNA]</scope>
    <source>
        <strain evidence="3 4">DSM 45298</strain>
    </source>
</reference>
<evidence type="ECO:0000259" key="2">
    <source>
        <dbReference type="Pfam" id="PF20568"/>
    </source>
</evidence>
<evidence type="ECO:0000313" key="4">
    <source>
        <dbReference type="Proteomes" id="UP000551501"/>
    </source>
</evidence>
<accession>A0A840EUA1</accession>
<protein>
    <recommendedName>
        <fullName evidence="2">DUF6777 domain-containing protein</fullName>
    </recommendedName>
</protein>
<feature type="compositionally biased region" description="Low complexity" evidence="1">
    <location>
        <begin position="303"/>
        <end position="326"/>
    </location>
</feature>
<feature type="domain" description="DUF6777" evidence="2">
    <location>
        <begin position="53"/>
        <end position="198"/>
    </location>
</feature>
<evidence type="ECO:0000256" key="1">
    <source>
        <dbReference type="SAM" id="MobiDB-lite"/>
    </source>
</evidence>